<dbReference type="InterPro" id="IPR052343">
    <property type="entry name" value="Retrotransposon-Effector_Assoc"/>
</dbReference>
<evidence type="ECO:0008006" key="3">
    <source>
        <dbReference type="Google" id="ProtNLM"/>
    </source>
</evidence>
<keyword evidence="2" id="KW-1185">Reference proteome</keyword>
<gene>
    <name evidence="1" type="ORF">PVK06_043208</name>
</gene>
<reference evidence="1 2" key="1">
    <citation type="submission" date="2023-03" db="EMBL/GenBank/DDBJ databases">
        <title>WGS of Gossypium arboreum.</title>
        <authorList>
            <person name="Yu D."/>
        </authorList>
    </citation>
    <scope>NUCLEOTIDE SEQUENCE [LARGE SCALE GENOMIC DNA]</scope>
    <source>
        <tissue evidence="1">Leaf</tissue>
    </source>
</reference>
<sequence length="196" mass="22806">MRCFNEIKALRSSDGEYCYNEEVLKFETIIFFKRLYIKYASSMRRFPIQNMLSILEPDLLDSIGRIPSYQKVYNALFDMAPLKALAVDRLHAQFYQSQWNIVGEPLVCMVKRVFKGANQTSFVGGRNIMDNVIIAQEVVHSMQHKKGKKGWMAIKIDMEKDYDKLIWEFIEDTLLDAQIPETLVHVIMQCATFASM</sequence>
<comment type="caution">
    <text evidence="1">The sequence shown here is derived from an EMBL/GenBank/DDBJ whole genome shotgun (WGS) entry which is preliminary data.</text>
</comment>
<evidence type="ECO:0000313" key="2">
    <source>
        <dbReference type="Proteomes" id="UP001358586"/>
    </source>
</evidence>
<dbReference type="PANTHER" id="PTHR46890">
    <property type="entry name" value="NON-LTR RETROLELEMENT REVERSE TRANSCRIPTASE-LIKE PROTEIN-RELATED"/>
    <property type="match status" value="1"/>
</dbReference>
<protein>
    <recommendedName>
        <fullName evidence="3">Reverse transcriptase domain-containing protein</fullName>
    </recommendedName>
</protein>
<dbReference type="PANTHER" id="PTHR46890:SF48">
    <property type="entry name" value="RNA-DIRECTED DNA POLYMERASE"/>
    <property type="match status" value="1"/>
</dbReference>
<organism evidence="1 2">
    <name type="scientific">Gossypium arboreum</name>
    <name type="common">Tree cotton</name>
    <name type="synonym">Gossypium nanking</name>
    <dbReference type="NCBI Taxonomy" id="29729"/>
    <lineage>
        <taxon>Eukaryota</taxon>
        <taxon>Viridiplantae</taxon>
        <taxon>Streptophyta</taxon>
        <taxon>Embryophyta</taxon>
        <taxon>Tracheophyta</taxon>
        <taxon>Spermatophyta</taxon>
        <taxon>Magnoliopsida</taxon>
        <taxon>eudicotyledons</taxon>
        <taxon>Gunneridae</taxon>
        <taxon>Pentapetalae</taxon>
        <taxon>rosids</taxon>
        <taxon>malvids</taxon>
        <taxon>Malvales</taxon>
        <taxon>Malvaceae</taxon>
        <taxon>Malvoideae</taxon>
        <taxon>Gossypium</taxon>
    </lineage>
</organism>
<proteinExistence type="predicted"/>
<evidence type="ECO:0000313" key="1">
    <source>
        <dbReference type="EMBL" id="KAK5775330.1"/>
    </source>
</evidence>
<accession>A0ABR0MN41</accession>
<name>A0ABR0MN41_GOSAR</name>
<dbReference type="Proteomes" id="UP001358586">
    <property type="component" value="Chromosome 12"/>
</dbReference>
<dbReference type="EMBL" id="JARKNE010000012">
    <property type="protein sequence ID" value="KAK5775330.1"/>
    <property type="molecule type" value="Genomic_DNA"/>
</dbReference>